<evidence type="ECO:0000259" key="1">
    <source>
        <dbReference type="PROSITE" id="PS51782"/>
    </source>
</evidence>
<dbReference type="EMBL" id="BSBI01000004">
    <property type="protein sequence ID" value="GLF95274.1"/>
    <property type="molecule type" value="Genomic_DNA"/>
</dbReference>
<dbReference type="InterPro" id="IPR045361">
    <property type="entry name" value="CIS_tube_prot_N"/>
</dbReference>
<dbReference type="PROSITE" id="PS51782">
    <property type="entry name" value="LYSM"/>
    <property type="match status" value="1"/>
</dbReference>
<dbReference type="InterPro" id="IPR018392">
    <property type="entry name" value="LysM"/>
</dbReference>
<dbReference type="Proteomes" id="UP001291653">
    <property type="component" value="Unassembled WGS sequence"/>
</dbReference>
<accession>A0ABQ5NYE2</accession>
<protein>
    <submittedName>
        <fullName evidence="2">LysM peptidoglycan-binding domain-containing protein</fullName>
    </submittedName>
</protein>
<dbReference type="RefSeq" id="WP_323447315.1">
    <property type="nucleotide sequence ID" value="NZ_BSBI01000004.1"/>
</dbReference>
<evidence type="ECO:0000313" key="3">
    <source>
        <dbReference type="Proteomes" id="UP001291653"/>
    </source>
</evidence>
<dbReference type="Pfam" id="PF19266">
    <property type="entry name" value="CIS_tube"/>
    <property type="match status" value="1"/>
</dbReference>
<feature type="domain" description="LysM" evidence="1">
    <location>
        <begin position="182"/>
        <end position="229"/>
    </location>
</feature>
<sequence length="245" mass="26055">MIAELLGGGLVHASLALFEPPSTPRMSCGTPLGRIPLQFNPDRVRLRKSAAWARTEEKYAASVATPEFLGPRPAEVSLEVFLDATDSLDGHVETEVAQLLACCRPTDASAAASKPSPPCVRLEWGHSRTFAFLAFITSVDIEYTLFSPDGAPLRAVCSLAMEEIGGSPPQQNPTSGTPDALLSHTLVDGEDLQYLAWLSYGDPTLWRTIAAANEVLDPTRLAPGTQLIIPRLDAEAPPAPGVGDA</sequence>
<comment type="caution">
    <text evidence="2">The sequence shown here is derived from an EMBL/GenBank/DDBJ whole genome shotgun (WGS) entry which is preliminary data.</text>
</comment>
<organism evidence="2 3">
    <name type="scientific">Streptomyces yaizuensis</name>
    <dbReference type="NCBI Taxonomy" id="2989713"/>
    <lineage>
        <taxon>Bacteria</taxon>
        <taxon>Bacillati</taxon>
        <taxon>Actinomycetota</taxon>
        <taxon>Actinomycetes</taxon>
        <taxon>Kitasatosporales</taxon>
        <taxon>Streptomycetaceae</taxon>
        <taxon>Streptomyces</taxon>
    </lineage>
</organism>
<evidence type="ECO:0000313" key="2">
    <source>
        <dbReference type="EMBL" id="GLF95274.1"/>
    </source>
</evidence>
<proteinExistence type="predicted"/>
<gene>
    <name evidence="2" type="ORF">SYYSPA8_13275</name>
</gene>
<reference evidence="2 3" key="1">
    <citation type="submission" date="2022-10" db="EMBL/GenBank/DDBJ databases">
        <title>Draft genome sequence of Streptomyces sp. YSPA8.</title>
        <authorList>
            <person name="Moriuchi R."/>
            <person name="Dohra H."/>
            <person name="Yamamura H."/>
            <person name="Kodani S."/>
        </authorList>
    </citation>
    <scope>NUCLEOTIDE SEQUENCE [LARGE SCALE GENOMIC DNA]</scope>
    <source>
        <strain evidence="2 3">YSPA8</strain>
    </source>
</reference>
<keyword evidence="3" id="KW-1185">Reference proteome</keyword>
<name>A0ABQ5NYE2_9ACTN</name>